<evidence type="ECO:0000259" key="7">
    <source>
        <dbReference type="Pfam" id="PF00535"/>
    </source>
</evidence>
<gene>
    <name evidence="8" type="ORF">ENX16_03670</name>
</gene>
<feature type="transmembrane region" description="Helical" evidence="6">
    <location>
        <begin position="176"/>
        <end position="197"/>
    </location>
</feature>
<keyword evidence="4 8" id="KW-0808">Transferase</keyword>
<comment type="subcellular location">
    <subcellularLocation>
        <location evidence="1">Cell membrane</location>
    </subcellularLocation>
</comment>
<organism evidence="8">
    <name type="scientific">candidate division WOR-3 bacterium</name>
    <dbReference type="NCBI Taxonomy" id="2052148"/>
    <lineage>
        <taxon>Bacteria</taxon>
        <taxon>Bacteria division WOR-3</taxon>
    </lineage>
</organism>
<proteinExistence type="predicted"/>
<feature type="domain" description="Glycosyltransferase 2-like" evidence="7">
    <location>
        <begin position="49"/>
        <end position="173"/>
    </location>
</feature>
<dbReference type="SUPFAM" id="SSF53448">
    <property type="entry name" value="Nucleotide-diphospho-sugar transferases"/>
    <property type="match status" value="1"/>
</dbReference>
<accession>A0A7V3UZR5</accession>
<feature type="transmembrane region" description="Helical" evidence="6">
    <location>
        <begin position="316"/>
        <end position="336"/>
    </location>
</feature>
<keyword evidence="6" id="KW-0812">Transmembrane</keyword>
<evidence type="ECO:0000256" key="6">
    <source>
        <dbReference type="SAM" id="Phobius"/>
    </source>
</evidence>
<sequence length="384" mass="44160">MIKPFTVFVDSFRILIFVFVQFLISVTNLILMRRPPRSSLPAEPLPRVSVLIPARNEEQNILLCVNSLLKQEYSDYEVLVLDDNSDDRTREILAAISAPRLKIITGKPLPPSWVGKNWACHQLAEQAQGKLLLFTDADTVFAPDALRRAVIYQQQHQLDLLTGIIRNRVETPGEQLTVPFIVWSVVSILPLGIAYWWRKSRAFAAANGKFLLFTRSAYQQIGGHQAVKGEAVEDLALARLIKGAALRWRLIDLTELVSTRMYQGFRSAWNGFTKNFFAIFDYRLLPALFVWCWLLLITFHPLLSLLLPNQPDFHHFYARLTIILQILIWILIVWRLQLPKLIVLYYPLTMLISSIIGLTSLVLTLTRKTEWKGRKLPAHRIKII</sequence>
<dbReference type="GO" id="GO:0005886">
    <property type="term" value="C:plasma membrane"/>
    <property type="evidence" value="ECO:0007669"/>
    <property type="project" value="UniProtKB-SubCell"/>
</dbReference>
<evidence type="ECO:0000256" key="2">
    <source>
        <dbReference type="ARBA" id="ARBA00022475"/>
    </source>
</evidence>
<dbReference type="GO" id="GO:0016757">
    <property type="term" value="F:glycosyltransferase activity"/>
    <property type="evidence" value="ECO:0007669"/>
    <property type="project" value="UniProtKB-KW"/>
</dbReference>
<feature type="transmembrane region" description="Helical" evidence="6">
    <location>
        <begin position="12"/>
        <end position="31"/>
    </location>
</feature>
<protein>
    <submittedName>
        <fullName evidence="8">Glycosyltransferase</fullName>
    </submittedName>
</protein>
<dbReference type="PANTHER" id="PTHR43646">
    <property type="entry name" value="GLYCOSYLTRANSFERASE"/>
    <property type="match status" value="1"/>
</dbReference>
<comment type="caution">
    <text evidence="8">The sequence shown here is derived from an EMBL/GenBank/DDBJ whole genome shotgun (WGS) entry which is preliminary data.</text>
</comment>
<name>A0A7V3UZR5_UNCW3</name>
<dbReference type="InterPro" id="IPR029044">
    <property type="entry name" value="Nucleotide-diphossugar_trans"/>
</dbReference>
<keyword evidence="3" id="KW-0328">Glycosyltransferase</keyword>
<evidence type="ECO:0000256" key="5">
    <source>
        <dbReference type="ARBA" id="ARBA00023136"/>
    </source>
</evidence>
<evidence type="ECO:0000256" key="4">
    <source>
        <dbReference type="ARBA" id="ARBA00022679"/>
    </source>
</evidence>
<dbReference type="Pfam" id="PF00535">
    <property type="entry name" value="Glycos_transf_2"/>
    <property type="match status" value="1"/>
</dbReference>
<dbReference type="InterPro" id="IPR001173">
    <property type="entry name" value="Glyco_trans_2-like"/>
</dbReference>
<keyword evidence="2" id="KW-1003">Cell membrane</keyword>
<dbReference type="Gene3D" id="3.90.550.10">
    <property type="entry name" value="Spore Coat Polysaccharide Biosynthesis Protein SpsA, Chain A"/>
    <property type="match status" value="1"/>
</dbReference>
<dbReference type="AlphaFoldDB" id="A0A7V3UZR5"/>
<feature type="transmembrane region" description="Helical" evidence="6">
    <location>
        <begin position="284"/>
        <end position="307"/>
    </location>
</feature>
<evidence type="ECO:0000256" key="1">
    <source>
        <dbReference type="ARBA" id="ARBA00004236"/>
    </source>
</evidence>
<dbReference type="EMBL" id="DTMZ01000083">
    <property type="protein sequence ID" value="HGD13158.1"/>
    <property type="molecule type" value="Genomic_DNA"/>
</dbReference>
<keyword evidence="6" id="KW-1133">Transmembrane helix</keyword>
<feature type="transmembrane region" description="Helical" evidence="6">
    <location>
        <begin position="342"/>
        <end position="365"/>
    </location>
</feature>
<evidence type="ECO:0000313" key="8">
    <source>
        <dbReference type="EMBL" id="HGD13158.1"/>
    </source>
</evidence>
<reference evidence="8" key="1">
    <citation type="journal article" date="2020" name="mSystems">
        <title>Genome- and Community-Level Interaction Insights into Carbon Utilization and Element Cycling Functions of Hydrothermarchaeota in Hydrothermal Sediment.</title>
        <authorList>
            <person name="Zhou Z."/>
            <person name="Liu Y."/>
            <person name="Xu W."/>
            <person name="Pan J."/>
            <person name="Luo Z.H."/>
            <person name="Li M."/>
        </authorList>
    </citation>
    <scope>NUCLEOTIDE SEQUENCE [LARGE SCALE GENOMIC DNA]</scope>
    <source>
        <strain evidence="8">SpSt-914</strain>
    </source>
</reference>
<dbReference type="PANTHER" id="PTHR43646:SF2">
    <property type="entry name" value="GLYCOSYLTRANSFERASE 2-LIKE DOMAIN-CONTAINING PROTEIN"/>
    <property type="match status" value="1"/>
</dbReference>
<keyword evidence="5 6" id="KW-0472">Membrane</keyword>
<evidence type="ECO:0000256" key="3">
    <source>
        <dbReference type="ARBA" id="ARBA00022676"/>
    </source>
</evidence>